<dbReference type="GO" id="GO:0007548">
    <property type="term" value="P:sex differentiation"/>
    <property type="evidence" value="ECO:0007669"/>
    <property type="project" value="TreeGrafter"/>
</dbReference>
<dbReference type="GO" id="GO:0005634">
    <property type="term" value="C:nucleus"/>
    <property type="evidence" value="ECO:0007669"/>
    <property type="project" value="UniProtKB-SubCell"/>
</dbReference>
<dbReference type="InterPro" id="IPR036407">
    <property type="entry name" value="DM_DNA-bd_sf"/>
</dbReference>
<evidence type="ECO:0000313" key="9">
    <source>
        <dbReference type="Proteomes" id="UP000274131"/>
    </source>
</evidence>
<evidence type="ECO:0000256" key="3">
    <source>
        <dbReference type="ARBA" id="ARBA00023125"/>
    </source>
</evidence>
<keyword evidence="4 5" id="KW-0539">Nucleus</keyword>
<dbReference type="GO" id="GO:0000978">
    <property type="term" value="F:RNA polymerase II cis-regulatory region sequence-specific DNA binding"/>
    <property type="evidence" value="ECO:0007669"/>
    <property type="project" value="TreeGrafter"/>
</dbReference>
<evidence type="ECO:0000256" key="2">
    <source>
        <dbReference type="ARBA" id="ARBA00022833"/>
    </source>
</evidence>
<comment type="subcellular location">
    <subcellularLocation>
        <location evidence="5">Nucleus</location>
    </subcellularLocation>
</comment>
<dbReference type="PANTHER" id="PTHR12322">
    <property type="entry name" value="DOUBLESEX AND MAB-3 RELATED TRANSCRIPTION FACTOR DMRT"/>
    <property type="match status" value="1"/>
</dbReference>
<dbReference type="Proteomes" id="UP000274131">
    <property type="component" value="Unassembled WGS sequence"/>
</dbReference>
<evidence type="ECO:0000256" key="1">
    <source>
        <dbReference type="ARBA" id="ARBA00022723"/>
    </source>
</evidence>
<feature type="DNA-binding region" description="DM" evidence="5">
    <location>
        <begin position="33"/>
        <end position="80"/>
    </location>
</feature>
<evidence type="ECO:0000259" key="7">
    <source>
        <dbReference type="PROSITE" id="PS50809"/>
    </source>
</evidence>
<dbReference type="OrthoDB" id="6162476at2759"/>
<keyword evidence="2 5" id="KW-0862">Zinc</keyword>
<dbReference type="Pfam" id="PF00751">
    <property type="entry name" value="DM"/>
    <property type="match status" value="1"/>
</dbReference>
<dbReference type="PROSITE" id="PS40000">
    <property type="entry name" value="DM_1"/>
    <property type="match status" value="1"/>
</dbReference>
<dbReference type="InterPro" id="IPR001275">
    <property type="entry name" value="DM_DNA-bd"/>
</dbReference>
<sequence>MPYFGSGGGGGGADSGDSGSCFFCLFSERVPNCQKCGQHGRKSRLKGHKRVCPYKECSCAKCQVVSERQKLMADQIKIRRRQRKDTLMNFTRKKITDTLNAAAVVAATNPMPYLSNFNALLYKQLQQNLQPPTTGILPCSSPTGSSAADSSAYSPTNSVRYFTPSPTDVQKVAVNSHIQTPIPQLPLLFSTPSVTLPSSSTNNNISSNSNNNNNTTSTHHHPSALLGAPQIAVPIAINPLLAGCSTSTTLLTDTFSKANNSNITVEKQSQQQQHHHHHHHQHHQQQQQQQPTSFSLGLQATLNNKTIVESFLANMRLLEQKIYAGITTHDDPSNTVVDVCTV</sequence>
<dbReference type="Gene3D" id="4.10.1040.10">
    <property type="entry name" value="DM DNA-binding domain"/>
    <property type="match status" value="1"/>
</dbReference>
<dbReference type="PANTHER" id="PTHR12322:SF110">
    <property type="entry name" value="DOUBLESEX- AND MAB-3-RELATED TRANSCRIPTION FACTOR DMD-10"/>
    <property type="match status" value="1"/>
</dbReference>
<feature type="compositionally biased region" description="Low complexity" evidence="6">
    <location>
        <begin position="196"/>
        <end position="217"/>
    </location>
</feature>
<reference evidence="8 9" key="1">
    <citation type="submission" date="2018-10" db="EMBL/GenBank/DDBJ databases">
        <authorList>
            <consortium name="Pathogen Informatics"/>
        </authorList>
    </citation>
    <scope>NUCLEOTIDE SEQUENCE [LARGE SCALE GENOMIC DNA]</scope>
</reference>
<dbReference type="EMBL" id="UXUI01010938">
    <property type="protein sequence ID" value="VDD95792.1"/>
    <property type="molecule type" value="Genomic_DNA"/>
</dbReference>
<dbReference type="PROSITE" id="PS50809">
    <property type="entry name" value="DM_2"/>
    <property type="match status" value="1"/>
</dbReference>
<evidence type="ECO:0000256" key="5">
    <source>
        <dbReference type="PROSITE-ProRule" id="PRU00070"/>
    </source>
</evidence>
<feature type="domain" description="DM" evidence="7">
    <location>
        <begin position="33"/>
        <end position="80"/>
    </location>
</feature>
<name>A0A3P6I7C6_ENTVE</name>
<dbReference type="SUPFAM" id="SSF82927">
    <property type="entry name" value="Cysteine-rich DNA binding domain, (DM domain)"/>
    <property type="match status" value="1"/>
</dbReference>
<evidence type="ECO:0000313" key="8">
    <source>
        <dbReference type="EMBL" id="VDD95792.1"/>
    </source>
</evidence>
<keyword evidence="1 5" id="KW-0479">Metal-binding</keyword>
<dbReference type="STRING" id="51028.A0A3P6I7C6"/>
<evidence type="ECO:0000256" key="4">
    <source>
        <dbReference type="ARBA" id="ARBA00023242"/>
    </source>
</evidence>
<dbReference type="AlphaFoldDB" id="A0A3P6I7C6"/>
<proteinExistence type="predicted"/>
<feature type="region of interest" description="Disordered" evidence="6">
    <location>
        <begin position="196"/>
        <end position="223"/>
    </location>
</feature>
<protein>
    <recommendedName>
        <fullName evidence="7">DM domain-containing protein</fullName>
    </recommendedName>
</protein>
<feature type="compositionally biased region" description="Basic residues" evidence="6">
    <location>
        <begin position="273"/>
        <end position="283"/>
    </location>
</feature>
<dbReference type="SMART" id="SM00301">
    <property type="entry name" value="DM"/>
    <property type="match status" value="1"/>
</dbReference>
<dbReference type="FunFam" id="4.10.1040.10:FF:000001">
    <property type="entry name" value="doublesex- and mab-3-related transcription factor 1"/>
    <property type="match status" value="1"/>
</dbReference>
<organism evidence="8 9">
    <name type="scientific">Enterobius vermicularis</name>
    <name type="common">Human pinworm</name>
    <dbReference type="NCBI Taxonomy" id="51028"/>
    <lineage>
        <taxon>Eukaryota</taxon>
        <taxon>Metazoa</taxon>
        <taxon>Ecdysozoa</taxon>
        <taxon>Nematoda</taxon>
        <taxon>Chromadorea</taxon>
        <taxon>Rhabditida</taxon>
        <taxon>Spirurina</taxon>
        <taxon>Oxyuridomorpha</taxon>
        <taxon>Oxyuroidea</taxon>
        <taxon>Oxyuridae</taxon>
        <taxon>Enterobius</taxon>
    </lineage>
</organism>
<dbReference type="InterPro" id="IPR026607">
    <property type="entry name" value="DMRT"/>
</dbReference>
<dbReference type="GO" id="GO:0000981">
    <property type="term" value="F:DNA-binding transcription factor activity, RNA polymerase II-specific"/>
    <property type="evidence" value="ECO:0007669"/>
    <property type="project" value="TreeGrafter"/>
</dbReference>
<dbReference type="GO" id="GO:0046872">
    <property type="term" value="F:metal ion binding"/>
    <property type="evidence" value="ECO:0007669"/>
    <property type="project" value="UniProtKB-KW"/>
</dbReference>
<accession>A0A3P6I7C6</accession>
<keyword evidence="3 5" id="KW-0238">DNA-binding</keyword>
<keyword evidence="9" id="KW-1185">Reference proteome</keyword>
<gene>
    <name evidence="8" type="ORF">EVEC_LOCUS10543</name>
</gene>
<feature type="region of interest" description="Disordered" evidence="6">
    <location>
        <begin position="264"/>
        <end position="292"/>
    </location>
</feature>
<evidence type="ECO:0000256" key="6">
    <source>
        <dbReference type="SAM" id="MobiDB-lite"/>
    </source>
</evidence>